<dbReference type="Proteomes" id="UP001054945">
    <property type="component" value="Unassembled WGS sequence"/>
</dbReference>
<organism evidence="2 3">
    <name type="scientific">Caerostris extrusa</name>
    <name type="common">Bark spider</name>
    <name type="synonym">Caerostris bankana</name>
    <dbReference type="NCBI Taxonomy" id="172846"/>
    <lineage>
        <taxon>Eukaryota</taxon>
        <taxon>Metazoa</taxon>
        <taxon>Ecdysozoa</taxon>
        <taxon>Arthropoda</taxon>
        <taxon>Chelicerata</taxon>
        <taxon>Arachnida</taxon>
        <taxon>Araneae</taxon>
        <taxon>Araneomorphae</taxon>
        <taxon>Entelegynae</taxon>
        <taxon>Araneoidea</taxon>
        <taxon>Araneidae</taxon>
        <taxon>Caerostris</taxon>
    </lineage>
</organism>
<reference evidence="2 3" key="1">
    <citation type="submission" date="2021-06" db="EMBL/GenBank/DDBJ databases">
        <title>Caerostris extrusa draft genome.</title>
        <authorList>
            <person name="Kono N."/>
            <person name="Arakawa K."/>
        </authorList>
    </citation>
    <scope>NUCLEOTIDE SEQUENCE [LARGE SCALE GENOMIC DNA]</scope>
</reference>
<dbReference type="AlphaFoldDB" id="A0AAV4PPE8"/>
<keyword evidence="3" id="KW-1185">Reference proteome</keyword>
<name>A0AAV4PPE8_CAEEX</name>
<evidence type="ECO:0000313" key="3">
    <source>
        <dbReference type="Proteomes" id="UP001054945"/>
    </source>
</evidence>
<proteinExistence type="predicted"/>
<evidence type="ECO:0000256" key="1">
    <source>
        <dbReference type="SAM" id="MobiDB-lite"/>
    </source>
</evidence>
<dbReference type="EMBL" id="BPLR01004975">
    <property type="protein sequence ID" value="GIX98878.1"/>
    <property type="molecule type" value="Genomic_DNA"/>
</dbReference>
<feature type="compositionally biased region" description="Polar residues" evidence="1">
    <location>
        <begin position="16"/>
        <end position="30"/>
    </location>
</feature>
<comment type="caution">
    <text evidence="2">The sequence shown here is derived from an EMBL/GenBank/DDBJ whole genome shotgun (WGS) entry which is preliminary data.</text>
</comment>
<accession>A0AAV4PPE8</accession>
<protein>
    <submittedName>
        <fullName evidence="2">Uncharacterized protein</fullName>
    </submittedName>
</protein>
<feature type="region of interest" description="Disordered" evidence="1">
    <location>
        <begin position="1"/>
        <end position="30"/>
    </location>
</feature>
<evidence type="ECO:0000313" key="2">
    <source>
        <dbReference type="EMBL" id="GIX98878.1"/>
    </source>
</evidence>
<gene>
    <name evidence="2" type="ORF">CEXT_279961</name>
</gene>
<sequence length="87" mass="9436">MCDLISNSVAHPGSGCQHNTGTLLPKTSVSQSRGACAPDPREYISTFQSHVPCQGSYLGTLRKVGPGEVNNGTRYWMTRQFTVTGYK</sequence>